<dbReference type="Proteomes" id="UP000813420">
    <property type="component" value="Unassembled WGS sequence"/>
</dbReference>
<gene>
    <name evidence="1" type="ORF">K8V39_10780</name>
</gene>
<dbReference type="AlphaFoldDB" id="A0A9D2VYX2"/>
<evidence type="ECO:0000313" key="2">
    <source>
        <dbReference type="Proteomes" id="UP000813420"/>
    </source>
</evidence>
<organism evidence="1 2">
    <name type="scientific">Merdimonas faecis</name>
    <dbReference type="NCBI Taxonomy" id="1653435"/>
    <lineage>
        <taxon>Bacteria</taxon>
        <taxon>Bacillati</taxon>
        <taxon>Bacillota</taxon>
        <taxon>Clostridia</taxon>
        <taxon>Lachnospirales</taxon>
        <taxon>Lachnospiraceae</taxon>
        <taxon>Merdimonas</taxon>
    </lineage>
</organism>
<dbReference type="InterPro" id="IPR010281">
    <property type="entry name" value="DUF885"/>
</dbReference>
<protein>
    <submittedName>
        <fullName evidence="1">DUF885 domain-containing protein</fullName>
    </submittedName>
</protein>
<evidence type="ECO:0000313" key="1">
    <source>
        <dbReference type="EMBL" id="HJH50735.1"/>
    </source>
</evidence>
<accession>A0A9D2VYX2</accession>
<dbReference type="OrthoDB" id="9760040at2"/>
<dbReference type="EMBL" id="DYXE01000088">
    <property type="protein sequence ID" value="HJH50735.1"/>
    <property type="molecule type" value="Genomic_DNA"/>
</dbReference>
<dbReference type="PROSITE" id="PS51257">
    <property type="entry name" value="PROKAR_LIPOPROTEIN"/>
    <property type="match status" value="1"/>
</dbReference>
<dbReference type="PANTHER" id="PTHR33361">
    <property type="entry name" value="GLR0591 PROTEIN"/>
    <property type="match status" value="1"/>
</dbReference>
<dbReference type="PANTHER" id="PTHR33361:SF2">
    <property type="entry name" value="DUF885 DOMAIN-CONTAINING PROTEIN"/>
    <property type="match status" value="1"/>
</dbReference>
<reference evidence="1" key="1">
    <citation type="journal article" date="2021" name="PeerJ">
        <title>Extensive microbial diversity within the chicken gut microbiome revealed by metagenomics and culture.</title>
        <authorList>
            <person name="Gilroy R."/>
            <person name="Ravi A."/>
            <person name="Getino M."/>
            <person name="Pursley I."/>
            <person name="Horton D.L."/>
            <person name="Alikhan N.F."/>
            <person name="Baker D."/>
            <person name="Gharbi K."/>
            <person name="Hall N."/>
            <person name="Watson M."/>
            <person name="Adriaenssens E.M."/>
            <person name="Foster-Nyarko E."/>
            <person name="Jarju S."/>
            <person name="Secka A."/>
            <person name="Antonio M."/>
            <person name="Oren A."/>
            <person name="Chaudhuri R.R."/>
            <person name="La Ragione R."/>
            <person name="Hildebrand F."/>
            <person name="Pallen M.J."/>
        </authorList>
    </citation>
    <scope>NUCLEOTIDE SEQUENCE</scope>
    <source>
        <strain evidence="1">USAMLcec4-12693</strain>
    </source>
</reference>
<name>A0A9D2VYX2_9FIRM</name>
<sequence>MSKKRIALILSSLLGIFLISACILWHCSQSEDKRFEAFLSSFFCQELSGNSLTLHYTLKDPSAYGLEDVPPSLGSFSSDSTEYGLSLENTIKRVSSFDRSRLSSENQLTYDVLLDYLNTSLKGAPYLLYNEPLTPLTGIQSQLPILLSEYPFYDRQDVDSYLALLSCIPDYFNELLVFEQKKSDAGFFMSSSCLDSILEECQTFLSLGDNCYLYDTFQERLKTLNLSDSDRKAYIKAHQKVMEASVFPAFHLLEENLPALKGSDHESGGLCHLPGGKDYYQTLVLSETGSGRTIPELKELTVRQMNEDLLAIQDIYASMPENPSVSSDLLKGQGYSFEESNPAAILAGLEQKLSDNFPAPPDVSIQIKYVQESMEENLSPAFYMIPPVDHSSENVIYINRGHMPDDLTLFTTLAHEGYPGHLYQTTYYASLDPDPVRSLLNYGGYTEGWATYSEMISYYYAPLPKETATLLQKNSSLILGLYALADIGIHFEGWALTDTVAFFQSYGITDVATIRDIYELIVADPANYLKYYIGYTEFLDLKRDAVSLWGEAFSQKRFHQEILELGPASFDLLREYML</sequence>
<proteinExistence type="predicted"/>
<reference evidence="1" key="2">
    <citation type="submission" date="2021-09" db="EMBL/GenBank/DDBJ databases">
        <authorList>
            <person name="Gilroy R."/>
        </authorList>
    </citation>
    <scope>NUCLEOTIDE SEQUENCE</scope>
    <source>
        <strain evidence="1">USAMLcec4-12693</strain>
    </source>
</reference>
<dbReference type="RefSeq" id="WP_070089667.1">
    <property type="nucleotide sequence ID" value="NZ_CABMJS010000020.1"/>
</dbReference>
<comment type="caution">
    <text evidence="1">The sequence shown here is derived from an EMBL/GenBank/DDBJ whole genome shotgun (WGS) entry which is preliminary data.</text>
</comment>
<dbReference type="Pfam" id="PF05960">
    <property type="entry name" value="DUF885"/>
    <property type="match status" value="1"/>
</dbReference>